<keyword evidence="3" id="KW-1185">Reference proteome</keyword>
<accession>A0AAE7X1G6</accession>
<proteinExistence type="predicted"/>
<dbReference type="Proteomes" id="UP000827517">
    <property type="component" value="Segment"/>
</dbReference>
<sequence length="138" mass="15024">MSVKIENVELVLKDAPEVSIIKLPSTLVNKAFSFFLTEIKGGDKVLVEFDKPKQMVPSFEKAKSDSILILQYSNAEKDVPATFSLVLELDLNKGEVKMTGHGFTSASLSVESEEIPTQLEPEAHLTESDATPGEDAGK</sequence>
<dbReference type="KEGG" id="vg:77943974"/>
<gene>
    <name evidence="2" type="primary">86</name>
    <name evidence="2" type="ORF">AH04_86</name>
</gene>
<dbReference type="RefSeq" id="YP_010667840.1">
    <property type="nucleotide sequence ID" value="NC_070952.1"/>
</dbReference>
<dbReference type="GeneID" id="77943974"/>
<evidence type="ECO:0000313" key="3">
    <source>
        <dbReference type="Proteomes" id="UP000827517"/>
    </source>
</evidence>
<evidence type="ECO:0000313" key="2">
    <source>
        <dbReference type="EMBL" id="QZA70569.1"/>
    </source>
</evidence>
<feature type="region of interest" description="Disordered" evidence="1">
    <location>
        <begin position="107"/>
        <end position="138"/>
    </location>
</feature>
<reference evidence="2" key="1">
    <citation type="submission" date="2021-07" db="EMBL/GenBank/DDBJ databases">
        <authorList>
            <person name="Roth S.J."/>
            <person name="Krukonis G.P."/>
            <person name="Delesalle V.A."/>
        </authorList>
    </citation>
    <scope>NUCLEOTIDE SEQUENCE</scope>
</reference>
<evidence type="ECO:0000256" key="1">
    <source>
        <dbReference type="SAM" id="MobiDB-lite"/>
    </source>
</evidence>
<dbReference type="EMBL" id="MZ501267">
    <property type="protein sequence ID" value="QZA70569.1"/>
    <property type="molecule type" value="Genomic_DNA"/>
</dbReference>
<organism evidence="2 3">
    <name type="scientific">Erwinia phage AH04</name>
    <dbReference type="NCBI Taxonomy" id="2869569"/>
    <lineage>
        <taxon>Viruses</taxon>
        <taxon>Duplodnaviria</taxon>
        <taxon>Heunggongvirae</taxon>
        <taxon>Uroviricota</taxon>
        <taxon>Caudoviricetes</taxon>
        <taxon>Chimalliviridae</taxon>
        <taxon>Meadowvirus</taxon>
        <taxon>Meadowvirus AH04</taxon>
    </lineage>
</organism>
<name>A0AAE7X1G6_9CAUD</name>
<protein>
    <submittedName>
        <fullName evidence="2">Uncharacterized protein</fullName>
    </submittedName>
</protein>